<dbReference type="GO" id="GO:0071880">
    <property type="term" value="P:adenylate cyclase-activating adrenergic receptor signaling pathway"/>
    <property type="evidence" value="ECO:0007669"/>
    <property type="project" value="TreeGrafter"/>
</dbReference>
<keyword evidence="7" id="KW-1015">Disulfide bond</keyword>
<dbReference type="PROSITE" id="PS00237">
    <property type="entry name" value="G_PROTEIN_RECEP_F1_1"/>
    <property type="match status" value="1"/>
</dbReference>
<evidence type="ECO:0000256" key="8">
    <source>
        <dbReference type="ARBA" id="ARBA00023170"/>
    </source>
</evidence>
<dbReference type="Gene3D" id="1.20.1070.10">
    <property type="entry name" value="Rhodopsin 7-helix transmembrane proteins"/>
    <property type="match status" value="1"/>
</dbReference>
<dbReference type="EMBL" id="REGN01002587">
    <property type="protein sequence ID" value="RNA27160.1"/>
    <property type="molecule type" value="Genomic_DNA"/>
</dbReference>
<keyword evidence="4 11" id="KW-1133">Transmembrane helix</keyword>
<dbReference type="PANTHER" id="PTHR24248:SF199">
    <property type="entry name" value="IP13425P-RELATED"/>
    <property type="match status" value="1"/>
</dbReference>
<evidence type="ECO:0000256" key="9">
    <source>
        <dbReference type="ARBA" id="ARBA00023224"/>
    </source>
</evidence>
<dbReference type="STRING" id="10195.A0A3M7RUP8"/>
<dbReference type="PANTHER" id="PTHR24248">
    <property type="entry name" value="ADRENERGIC RECEPTOR-RELATED G-PROTEIN COUPLED RECEPTOR"/>
    <property type="match status" value="1"/>
</dbReference>
<keyword evidence="6 11" id="KW-0472">Membrane</keyword>
<evidence type="ECO:0000256" key="5">
    <source>
        <dbReference type="ARBA" id="ARBA00023040"/>
    </source>
</evidence>
<dbReference type="SUPFAM" id="SSF81321">
    <property type="entry name" value="Family A G protein-coupled receptor-like"/>
    <property type="match status" value="1"/>
</dbReference>
<gene>
    <name evidence="13" type="ORF">BpHYR1_042002</name>
</gene>
<dbReference type="InterPro" id="IPR017452">
    <property type="entry name" value="GPCR_Rhodpsn_7TM"/>
</dbReference>
<name>A0A3M7RUP8_BRAPC</name>
<dbReference type="PRINTS" id="PR00237">
    <property type="entry name" value="GPCRRHODOPSN"/>
</dbReference>
<dbReference type="Pfam" id="PF00001">
    <property type="entry name" value="7tm_1"/>
    <property type="match status" value="1"/>
</dbReference>
<dbReference type="PROSITE" id="PS50262">
    <property type="entry name" value="G_PROTEIN_RECEP_F1_2"/>
    <property type="match status" value="1"/>
</dbReference>
<evidence type="ECO:0000256" key="2">
    <source>
        <dbReference type="ARBA" id="ARBA00022475"/>
    </source>
</evidence>
<evidence type="ECO:0000256" key="10">
    <source>
        <dbReference type="RuleBase" id="RU000688"/>
    </source>
</evidence>
<dbReference type="GO" id="GO:0043410">
    <property type="term" value="P:positive regulation of MAPK cascade"/>
    <property type="evidence" value="ECO:0007669"/>
    <property type="project" value="TreeGrafter"/>
</dbReference>
<evidence type="ECO:0000256" key="3">
    <source>
        <dbReference type="ARBA" id="ARBA00022692"/>
    </source>
</evidence>
<keyword evidence="8 10" id="KW-0675">Receptor</keyword>
<comment type="similarity">
    <text evidence="10">Belongs to the G-protein coupled receptor 1 family.</text>
</comment>
<dbReference type="AlphaFoldDB" id="A0A3M7RUP8"/>
<keyword evidence="5 10" id="KW-0297">G-protein coupled receptor</keyword>
<dbReference type="OrthoDB" id="5955450at2759"/>
<feature type="transmembrane region" description="Helical" evidence="11">
    <location>
        <begin position="46"/>
        <end position="67"/>
    </location>
</feature>
<keyword evidence="3 10" id="KW-0812">Transmembrane</keyword>
<feature type="transmembrane region" description="Helical" evidence="11">
    <location>
        <begin position="276"/>
        <end position="295"/>
    </location>
</feature>
<comment type="subcellular location">
    <subcellularLocation>
        <location evidence="1">Cell membrane</location>
        <topology evidence="1">Multi-pass membrane protein</topology>
    </subcellularLocation>
</comment>
<feature type="transmembrane region" description="Helical" evidence="11">
    <location>
        <begin position="6"/>
        <end position="26"/>
    </location>
</feature>
<feature type="transmembrane region" description="Helical" evidence="11">
    <location>
        <begin position="239"/>
        <end position="264"/>
    </location>
</feature>
<evidence type="ECO:0000256" key="11">
    <source>
        <dbReference type="SAM" id="Phobius"/>
    </source>
</evidence>
<sequence length="366" mass="41867">LLCDLWISCDVGLCTASILNLCCISLDRYFAITRPLKYSRQRSPKLAKIMIGVVWIGSFLITCPPIFGWRDTNRRPLTCTLNLLLSYRIYSSLGSFFLPCFIMVFVYLRIFKVIHDREKYLKKSAHSATTFSFPSKEKPKKEERHDTIKRLRRKSDMDMVRGYTLAKKSSNASMLNYRAKNSLAKLSTPSSLVGEKLAGTPSVRYKTSSVGSFKYQESRLRGANPEQMRLLKESKAAKTLAIVVGGFILSWLPFFVMYVLEAVLPTGTVTKALCDWITWLGYVNSAINPFIYAFCSKQFRSAFYRISFGSLKSTSQASSFKYQNNLYFLPNNFYKVNQSNFSNSNQSFPMIVSMGQKNRNSRIENF</sequence>
<keyword evidence="14" id="KW-1185">Reference proteome</keyword>
<feature type="domain" description="G-protein coupled receptors family 1 profile" evidence="12">
    <location>
        <begin position="1"/>
        <end position="292"/>
    </location>
</feature>
<keyword evidence="9 10" id="KW-0807">Transducer</keyword>
<evidence type="ECO:0000256" key="4">
    <source>
        <dbReference type="ARBA" id="ARBA00022989"/>
    </source>
</evidence>
<accession>A0A3M7RUP8</accession>
<feature type="non-terminal residue" evidence="13">
    <location>
        <position position="1"/>
    </location>
</feature>
<reference evidence="13 14" key="1">
    <citation type="journal article" date="2018" name="Sci. Rep.">
        <title>Genomic signatures of local adaptation to the degree of environmental predictability in rotifers.</title>
        <authorList>
            <person name="Franch-Gras L."/>
            <person name="Hahn C."/>
            <person name="Garcia-Roger E.M."/>
            <person name="Carmona M.J."/>
            <person name="Serra M."/>
            <person name="Gomez A."/>
        </authorList>
    </citation>
    <scope>NUCLEOTIDE SEQUENCE [LARGE SCALE GENOMIC DNA]</scope>
    <source>
        <strain evidence="13">HYR1</strain>
    </source>
</reference>
<evidence type="ECO:0000259" key="12">
    <source>
        <dbReference type="PROSITE" id="PS50262"/>
    </source>
</evidence>
<dbReference type="Proteomes" id="UP000276133">
    <property type="component" value="Unassembled WGS sequence"/>
</dbReference>
<proteinExistence type="inferred from homology"/>
<comment type="caution">
    <text evidence="13">The sequence shown here is derived from an EMBL/GenBank/DDBJ whole genome shotgun (WGS) entry which is preliminary data.</text>
</comment>
<dbReference type="InterPro" id="IPR000276">
    <property type="entry name" value="GPCR_Rhodpsn"/>
</dbReference>
<evidence type="ECO:0000313" key="13">
    <source>
        <dbReference type="EMBL" id="RNA27160.1"/>
    </source>
</evidence>
<protein>
    <submittedName>
        <fullName evidence="13">Putative G-coupled receptor No18</fullName>
    </submittedName>
</protein>
<feature type="transmembrane region" description="Helical" evidence="11">
    <location>
        <begin position="87"/>
        <end position="108"/>
    </location>
</feature>
<evidence type="ECO:0000256" key="7">
    <source>
        <dbReference type="ARBA" id="ARBA00023157"/>
    </source>
</evidence>
<dbReference type="GO" id="GO:0004993">
    <property type="term" value="F:G protein-coupled serotonin receptor activity"/>
    <property type="evidence" value="ECO:0007669"/>
    <property type="project" value="UniProtKB-ARBA"/>
</dbReference>
<evidence type="ECO:0000256" key="1">
    <source>
        <dbReference type="ARBA" id="ARBA00004651"/>
    </source>
</evidence>
<evidence type="ECO:0000256" key="6">
    <source>
        <dbReference type="ARBA" id="ARBA00023136"/>
    </source>
</evidence>
<organism evidence="13 14">
    <name type="scientific">Brachionus plicatilis</name>
    <name type="common">Marine rotifer</name>
    <name type="synonym">Brachionus muelleri</name>
    <dbReference type="NCBI Taxonomy" id="10195"/>
    <lineage>
        <taxon>Eukaryota</taxon>
        <taxon>Metazoa</taxon>
        <taxon>Spiralia</taxon>
        <taxon>Gnathifera</taxon>
        <taxon>Rotifera</taxon>
        <taxon>Eurotatoria</taxon>
        <taxon>Monogononta</taxon>
        <taxon>Pseudotrocha</taxon>
        <taxon>Ploima</taxon>
        <taxon>Brachionidae</taxon>
        <taxon>Brachionus</taxon>
    </lineage>
</organism>
<evidence type="ECO:0000313" key="14">
    <source>
        <dbReference type="Proteomes" id="UP000276133"/>
    </source>
</evidence>
<dbReference type="GO" id="GO:0005886">
    <property type="term" value="C:plasma membrane"/>
    <property type="evidence" value="ECO:0007669"/>
    <property type="project" value="UniProtKB-SubCell"/>
</dbReference>
<keyword evidence="2" id="KW-1003">Cell membrane</keyword>